<comment type="caution">
    <text evidence="2">The sequence shown here is derived from an EMBL/GenBank/DDBJ whole genome shotgun (WGS) entry which is preliminary data.</text>
</comment>
<dbReference type="GO" id="GO:0003676">
    <property type="term" value="F:nucleic acid binding"/>
    <property type="evidence" value="ECO:0007669"/>
    <property type="project" value="InterPro"/>
</dbReference>
<dbReference type="PANTHER" id="PTHR46564:SF1">
    <property type="entry name" value="TRANSPOSASE"/>
    <property type="match status" value="1"/>
</dbReference>
<accession>A0A9P6YAM6</accession>
<protein>
    <recommendedName>
        <fullName evidence="1">Tc1-like transposase DDE domain-containing protein</fullName>
    </recommendedName>
</protein>
<evidence type="ECO:0000259" key="1">
    <source>
        <dbReference type="Pfam" id="PF13358"/>
    </source>
</evidence>
<feature type="domain" description="Tc1-like transposase DDE" evidence="1">
    <location>
        <begin position="267"/>
        <end position="370"/>
    </location>
</feature>
<proteinExistence type="predicted"/>
<dbReference type="Proteomes" id="UP000717996">
    <property type="component" value="Unassembled WGS sequence"/>
</dbReference>
<dbReference type="Pfam" id="PF13358">
    <property type="entry name" value="DDE_3"/>
    <property type="match status" value="1"/>
</dbReference>
<dbReference type="InterPro" id="IPR038717">
    <property type="entry name" value="Tc1-like_DDE_dom"/>
</dbReference>
<sequence length="406" mass="46709">MGRIVDEQGNDAVDWGEETTPFHLTTLTRIRQYCEMQVDEQEHAKEELVATMEEVADTLFKAVKSGRLAGDIKKRTAQKWVKRLKQDKDWNILEKQTNLINREKPQLNNKHKLYLLNFYDDNPQVRVVDTMDSLTQKFADLNVKKSTVHNFLKTECNLSFKKLTTQPAARNSPVKIQEHMDWVKKWTATDMSYLENCIFVDESGFNINMRPPSGWSLKGKPAVVATPTGRAVSHTVLGAISAKLVICMELRKPQEERTKRIKIDFANHKRKAPAKTKKPASKSTVADHYLRFLEKTMDEMDCFPELKGYYIVMDNAPIHTSDQIDKMIVARGYKSIYLPPYSPELNPIEQFWAIVKNKVKRSSFEATEDLATRIIEACNSVPPKHLQAFAQRSVNCFTKCLRDEPL</sequence>
<dbReference type="NCBIfam" id="NF033545">
    <property type="entry name" value="transpos_IS630"/>
    <property type="match status" value="1"/>
</dbReference>
<evidence type="ECO:0000313" key="2">
    <source>
        <dbReference type="EMBL" id="KAG1543487.1"/>
    </source>
</evidence>
<dbReference type="InterPro" id="IPR012337">
    <property type="entry name" value="RNaseH-like_sf"/>
</dbReference>
<dbReference type="AlphaFoldDB" id="A0A9P6YAM6"/>
<dbReference type="PANTHER" id="PTHR46564">
    <property type="entry name" value="TRANSPOSASE"/>
    <property type="match status" value="1"/>
</dbReference>
<gene>
    <name evidence="2" type="ORF">G6F51_006650</name>
</gene>
<dbReference type="Gene3D" id="3.30.420.10">
    <property type="entry name" value="Ribonuclease H-like superfamily/Ribonuclease H"/>
    <property type="match status" value="1"/>
</dbReference>
<dbReference type="OrthoDB" id="2207325at2759"/>
<organism evidence="2 3">
    <name type="scientific">Rhizopus oryzae</name>
    <name type="common">Mucormycosis agent</name>
    <name type="synonym">Rhizopus arrhizus var. delemar</name>
    <dbReference type="NCBI Taxonomy" id="64495"/>
    <lineage>
        <taxon>Eukaryota</taxon>
        <taxon>Fungi</taxon>
        <taxon>Fungi incertae sedis</taxon>
        <taxon>Mucoromycota</taxon>
        <taxon>Mucoromycotina</taxon>
        <taxon>Mucoromycetes</taxon>
        <taxon>Mucorales</taxon>
        <taxon>Mucorineae</taxon>
        <taxon>Rhizopodaceae</taxon>
        <taxon>Rhizopus</taxon>
    </lineage>
</organism>
<name>A0A9P6YAM6_RHIOR</name>
<reference evidence="2" key="1">
    <citation type="journal article" date="2020" name="Microb. Genom.">
        <title>Genetic diversity of clinical and environmental Mucorales isolates obtained from an investigation of mucormycosis cases among solid organ transplant recipients.</title>
        <authorList>
            <person name="Nguyen M.H."/>
            <person name="Kaul D."/>
            <person name="Muto C."/>
            <person name="Cheng S.J."/>
            <person name="Richter R.A."/>
            <person name="Bruno V.M."/>
            <person name="Liu G."/>
            <person name="Beyhan S."/>
            <person name="Sundermann A.J."/>
            <person name="Mounaud S."/>
            <person name="Pasculle A.W."/>
            <person name="Nierman W.C."/>
            <person name="Driscoll E."/>
            <person name="Cumbie R."/>
            <person name="Clancy C.J."/>
            <person name="Dupont C.L."/>
        </authorList>
    </citation>
    <scope>NUCLEOTIDE SEQUENCE</scope>
    <source>
        <strain evidence="2">GL16</strain>
    </source>
</reference>
<dbReference type="InterPro" id="IPR047655">
    <property type="entry name" value="Transpos_IS630-like"/>
</dbReference>
<dbReference type="InterPro" id="IPR036397">
    <property type="entry name" value="RNaseH_sf"/>
</dbReference>
<dbReference type="SUPFAM" id="SSF53098">
    <property type="entry name" value="Ribonuclease H-like"/>
    <property type="match status" value="1"/>
</dbReference>
<evidence type="ECO:0000313" key="3">
    <source>
        <dbReference type="Proteomes" id="UP000717996"/>
    </source>
</evidence>
<dbReference type="EMBL" id="JAANIT010000920">
    <property type="protein sequence ID" value="KAG1543487.1"/>
    <property type="molecule type" value="Genomic_DNA"/>
</dbReference>